<evidence type="ECO:0000313" key="10">
    <source>
        <dbReference type="Proteomes" id="UP000503169"/>
    </source>
</evidence>
<keyword evidence="3" id="KW-0238">DNA-binding</keyword>
<reference evidence="6 8" key="1">
    <citation type="submission" date="2018-01" db="EMBL/GenBank/DDBJ databases">
        <title>Draft genome sequence of the feruloyl esterase-producing strain Lactobacillus fermentum CRL 1446, isolated from artisanal goat milk cheese.</title>
        <authorList>
            <person name="Abeijon Mukdsi M.C."/>
            <person name="Saavedra L."/>
            <person name="Gauffin Cano M.P."/>
            <person name="Hebert E.M."/>
            <person name="Medina R.B."/>
        </authorList>
    </citation>
    <scope>NUCLEOTIDE SEQUENCE [LARGE SCALE GENOMIC DNA]</scope>
    <source>
        <strain evidence="6 8">CRL 1446</strain>
    </source>
</reference>
<evidence type="ECO:0000256" key="4">
    <source>
        <dbReference type="ARBA" id="ARBA00023163"/>
    </source>
</evidence>
<dbReference type="Proteomes" id="UP000466799">
    <property type="component" value="Unassembled WGS sequence"/>
</dbReference>
<dbReference type="NCBIfam" id="TIGR02698">
    <property type="entry name" value="CopY_TcrY"/>
    <property type="match status" value="1"/>
</dbReference>
<dbReference type="InterPro" id="IPR005650">
    <property type="entry name" value="BlaI_family"/>
</dbReference>
<dbReference type="EMBL" id="WHJL01000107">
    <property type="protein sequence ID" value="MPQ35815.1"/>
    <property type="molecule type" value="Genomic_DNA"/>
</dbReference>
<evidence type="ECO:0000256" key="2">
    <source>
        <dbReference type="ARBA" id="ARBA00023015"/>
    </source>
</evidence>
<dbReference type="Proteomes" id="UP000236514">
    <property type="component" value="Unassembled WGS sequence"/>
</dbReference>
<sequence>MNEQMDISPAEWRVMRVAWTLGQVTSAQVIDALKQRVDWKPATIKTLLRRLVKKGALKTTQEGRAFIYTPLIPEQNTMDQAVDQLFDAMCQMRAGKTIRHLVERSTMSVADLQELQAILAEKIKTAPDAVPCDCVPGMIDAECCTVQENGRA</sequence>
<proteinExistence type="inferred from homology"/>
<dbReference type="EMBL" id="POTQ01000027">
    <property type="protein sequence ID" value="PNV57160.1"/>
    <property type="molecule type" value="Genomic_DNA"/>
</dbReference>
<evidence type="ECO:0000313" key="9">
    <source>
        <dbReference type="Proteomes" id="UP000466799"/>
    </source>
</evidence>
<evidence type="ECO:0000313" key="5">
    <source>
        <dbReference type="EMBL" id="MPQ35815.1"/>
    </source>
</evidence>
<protein>
    <submittedName>
        <fullName evidence="5">CopY/TcrY family copper transport repressor</fullName>
    </submittedName>
    <submittedName>
        <fullName evidence="7">Transcriptional repressor CopY</fullName>
    </submittedName>
</protein>
<dbReference type="InterPro" id="IPR036390">
    <property type="entry name" value="WH_DNA-bd_sf"/>
</dbReference>
<comment type="similarity">
    <text evidence="1">Belongs to the BlaI transcriptional regulatory family.</text>
</comment>
<accession>A0A0F4HB43</accession>
<dbReference type="Gene3D" id="1.10.10.10">
    <property type="entry name" value="Winged helix-like DNA-binding domain superfamily/Winged helix DNA-binding domain"/>
    <property type="match status" value="1"/>
</dbReference>
<name>A0A0F4HB43_LIMFE</name>
<dbReference type="Proteomes" id="UP000503169">
    <property type="component" value="Chromosome"/>
</dbReference>
<dbReference type="GO" id="GO:0003677">
    <property type="term" value="F:DNA binding"/>
    <property type="evidence" value="ECO:0007669"/>
    <property type="project" value="UniProtKB-KW"/>
</dbReference>
<dbReference type="GO" id="GO:0045892">
    <property type="term" value="P:negative regulation of DNA-templated transcription"/>
    <property type="evidence" value="ECO:0007669"/>
    <property type="project" value="InterPro"/>
</dbReference>
<evidence type="ECO:0000313" key="6">
    <source>
        <dbReference type="EMBL" id="PNV57160.1"/>
    </source>
</evidence>
<dbReference type="PIRSF" id="PIRSF019455">
    <property type="entry name" value="CopR_AtkY"/>
    <property type="match status" value="1"/>
</dbReference>
<evidence type="ECO:0000313" key="7">
    <source>
        <dbReference type="EMBL" id="QIX58715.1"/>
    </source>
</evidence>
<dbReference type="RefSeq" id="WP_012391310.1">
    <property type="nucleotide sequence ID" value="NZ_AP024320.1"/>
</dbReference>
<dbReference type="AlphaFoldDB" id="A0A0F4HB43"/>
<dbReference type="SUPFAM" id="SSF46785">
    <property type="entry name" value="Winged helix' DNA-binding domain"/>
    <property type="match status" value="1"/>
</dbReference>
<dbReference type="InterPro" id="IPR036388">
    <property type="entry name" value="WH-like_DNA-bd_sf"/>
</dbReference>
<reference evidence="7 10" key="3">
    <citation type="submission" date="2020-04" db="EMBL/GenBank/DDBJ databases">
        <title>Novel strain L. Fermentum HFD1 producer antibacterial peptides.</title>
        <authorList>
            <person name="Ozhegov G.D."/>
            <person name="Pavlova A.S."/>
            <person name="Zhuravleva D.E."/>
            <person name="Gogoleva N.V."/>
            <person name="Shagimardanova E.I."/>
            <person name="Markelova M.I."/>
            <person name="Yarullina D.R."/>
            <person name="Kayumov A.R."/>
        </authorList>
    </citation>
    <scope>NUCLEOTIDE SEQUENCE [LARGE SCALE GENOMIC DNA]</scope>
    <source>
        <strain evidence="7 10">HFD1</strain>
    </source>
</reference>
<reference evidence="5 9" key="2">
    <citation type="submission" date="2019-10" db="EMBL/GenBank/DDBJ databases">
        <title>Genome Sequencing and assembly of Lactobacillus fermentum I2, a lactic acid bacteria.</title>
        <authorList>
            <person name="Lopes L.S."/>
            <person name="Persinoti G.F."/>
            <person name="Riano-Pachon D.M."/>
            <person name="Labate C.A."/>
        </authorList>
    </citation>
    <scope>NUCLEOTIDE SEQUENCE [LARGE SCALE GENOMIC DNA]</scope>
    <source>
        <strain evidence="5 9">I2</strain>
    </source>
</reference>
<keyword evidence="4" id="KW-0804">Transcription</keyword>
<dbReference type="InterPro" id="IPR014071">
    <property type="entry name" value="Cu_transp_CopY/TcrY"/>
</dbReference>
<evidence type="ECO:0000313" key="8">
    <source>
        <dbReference type="Proteomes" id="UP000236514"/>
    </source>
</evidence>
<gene>
    <name evidence="7" type="primary">copY</name>
    <name evidence="6" type="ORF">C1Y38_09590</name>
    <name evidence="5" type="ORF">GC247_08055</name>
    <name evidence="7" type="ORF">HCY95_01152</name>
</gene>
<dbReference type="EMBL" id="CP050919">
    <property type="protein sequence ID" value="QIX58715.1"/>
    <property type="molecule type" value="Genomic_DNA"/>
</dbReference>
<evidence type="ECO:0000256" key="1">
    <source>
        <dbReference type="ARBA" id="ARBA00011046"/>
    </source>
</evidence>
<organism evidence="5 9">
    <name type="scientific">Limosilactobacillus fermentum</name>
    <name type="common">Lactobacillus fermentum</name>
    <dbReference type="NCBI Taxonomy" id="1613"/>
    <lineage>
        <taxon>Bacteria</taxon>
        <taxon>Bacillati</taxon>
        <taxon>Bacillota</taxon>
        <taxon>Bacilli</taxon>
        <taxon>Lactobacillales</taxon>
        <taxon>Lactobacillaceae</taxon>
        <taxon>Limosilactobacillus</taxon>
    </lineage>
</organism>
<keyword evidence="2" id="KW-0805">Transcription regulation</keyword>
<dbReference type="Pfam" id="PF03965">
    <property type="entry name" value="Penicillinase_R"/>
    <property type="match status" value="1"/>
</dbReference>
<evidence type="ECO:0000256" key="3">
    <source>
        <dbReference type="ARBA" id="ARBA00023125"/>
    </source>
</evidence>